<dbReference type="GO" id="GO:0005524">
    <property type="term" value="F:ATP binding"/>
    <property type="evidence" value="ECO:0007669"/>
    <property type="project" value="UniProtKB-KW"/>
</dbReference>
<dbReference type="InterPro" id="IPR040198">
    <property type="entry name" value="Fido_containing"/>
</dbReference>
<evidence type="ECO:0000259" key="4">
    <source>
        <dbReference type="PROSITE" id="PS51459"/>
    </source>
</evidence>
<feature type="binding site" evidence="2">
    <location>
        <begin position="251"/>
        <end position="258"/>
    </location>
    <ligand>
        <name>ATP</name>
        <dbReference type="ChEBI" id="CHEBI:30616"/>
    </ligand>
</feature>
<reference evidence="5 6" key="1">
    <citation type="submission" date="2016-10" db="EMBL/GenBank/DDBJ databases">
        <authorList>
            <person name="de Groot N.N."/>
        </authorList>
    </citation>
    <scope>NUCLEOTIDE SEQUENCE [LARGE SCALE GENOMIC DNA]</scope>
    <source>
        <strain evidence="5 6">DSM 19113</strain>
    </source>
</reference>
<dbReference type="PANTHER" id="PTHR13504:SF40">
    <property type="entry name" value="FIDO DOMAIN-CONTAINING PROTEIN"/>
    <property type="match status" value="1"/>
</dbReference>
<proteinExistence type="predicted"/>
<dbReference type="EMBL" id="FOLI01000004">
    <property type="protein sequence ID" value="SFC05900.1"/>
    <property type="molecule type" value="Genomic_DNA"/>
</dbReference>
<dbReference type="Gene3D" id="1.10.3290.10">
    <property type="entry name" value="Fido-like domain"/>
    <property type="match status" value="1"/>
</dbReference>
<protein>
    <submittedName>
        <fullName evidence="5">Fic family protein</fullName>
    </submittedName>
</protein>
<organism evidence="5 6">
    <name type="scientific">Fructobacillus durionis</name>
    <dbReference type="NCBI Taxonomy" id="283737"/>
    <lineage>
        <taxon>Bacteria</taxon>
        <taxon>Bacillati</taxon>
        <taxon>Bacillota</taxon>
        <taxon>Bacilli</taxon>
        <taxon>Lactobacillales</taxon>
        <taxon>Lactobacillaceae</taxon>
        <taxon>Fructobacillus</taxon>
    </lineage>
</organism>
<dbReference type="OrthoDB" id="9813719at2"/>
<evidence type="ECO:0000256" key="3">
    <source>
        <dbReference type="SAM" id="Coils"/>
    </source>
</evidence>
<feature type="active site" evidence="1">
    <location>
        <position position="247"/>
    </location>
</feature>
<gene>
    <name evidence="5" type="ORF">SAMN05660453_0957</name>
</gene>
<dbReference type="PANTHER" id="PTHR13504">
    <property type="entry name" value="FIDO DOMAIN-CONTAINING PROTEIN DDB_G0283145"/>
    <property type="match status" value="1"/>
</dbReference>
<dbReference type="RefSeq" id="WP_091502542.1">
    <property type="nucleotide sequence ID" value="NZ_FOLI01000004.1"/>
</dbReference>
<dbReference type="InterPro" id="IPR003812">
    <property type="entry name" value="Fido"/>
</dbReference>
<dbReference type="Pfam" id="PF02661">
    <property type="entry name" value="Fic"/>
    <property type="match status" value="1"/>
</dbReference>
<keyword evidence="2" id="KW-0067">ATP-binding</keyword>
<evidence type="ECO:0000256" key="1">
    <source>
        <dbReference type="PIRSR" id="PIRSR640198-1"/>
    </source>
</evidence>
<feature type="domain" description="Fido" evidence="4">
    <location>
        <begin position="162"/>
        <end position="310"/>
    </location>
</feature>
<evidence type="ECO:0000313" key="5">
    <source>
        <dbReference type="EMBL" id="SFC05900.1"/>
    </source>
</evidence>
<feature type="coiled-coil region" evidence="3">
    <location>
        <begin position="316"/>
        <end position="350"/>
    </location>
</feature>
<name>A0A1I1G9R7_9LACO</name>
<dbReference type="STRING" id="283737.SAMN05660453_0957"/>
<keyword evidence="2" id="KW-0547">Nucleotide-binding</keyword>
<feature type="binding site" evidence="2">
    <location>
        <begin position="288"/>
        <end position="289"/>
    </location>
    <ligand>
        <name>ATP</name>
        <dbReference type="ChEBI" id="CHEBI:30616"/>
    </ligand>
</feature>
<keyword evidence="6" id="KW-1185">Reference proteome</keyword>
<dbReference type="InterPro" id="IPR036597">
    <property type="entry name" value="Fido-like_dom_sf"/>
</dbReference>
<dbReference type="SUPFAM" id="SSF140931">
    <property type="entry name" value="Fic-like"/>
    <property type="match status" value="1"/>
</dbReference>
<dbReference type="Proteomes" id="UP000199376">
    <property type="component" value="Unassembled WGS sequence"/>
</dbReference>
<evidence type="ECO:0000256" key="2">
    <source>
        <dbReference type="PIRSR" id="PIRSR640198-2"/>
    </source>
</evidence>
<evidence type="ECO:0000313" key="6">
    <source>
        <dbReference type="Proteomes" id="UP000199376"/>
    </source>
</evidence>
<keyword evidence="3" id="KW-0175">Coiled coil</keyword>
<dbReference type="AlphaFoldDB" id="A0A1I1G9R7"/>
<feature type="binding site" evidence="2">
    <location>
        <begin position="197"/>
        <end position="205"/>
    </location>
    <ligand>
        <name>ATP</name>
        <dbReference type="ChEBI" id="CHEBI:30616"/>
    </ligand>
</feature>
<dbReference type="PROSITE" id="PS51459">
    <property type="entry name" value="FIDO"/>
    <property type="match status" value="1"/>
</dbReference>
<accession>A0A1I1G9R7</accession>
<sequence>MAKYQSLLKMKYNGRGRTLSDNEIHQEYQRRYQSWSAHRTEMFPVLNNYRNRYDQSQRYPLFYTLTKKMESLLTDFGDNSLEIKELIQYLPVIAQQTYIRQNLVEEIYRSNEIEGVKTNRYELNTIASELVEGTGPVKRGRRLLSTVLLYLDSIEGRPISIHETTDYRTLYDELLRGEIPEESQPDGRLFRNSEVYVGSATQVRHVPVSSEGEIEQGLSSLIDYMKEDKSFPVIKGIVSHFIFENVHPFLDGNGRIGRYLLSAYLSEQVDMYTGMAISSAIFFERSRYYTLFKEAGDVLNFADLTMFIEGLLAIIVSGQERVITDLKQRKQELEEARKKLMMKMQSYFQNWTLSDCEEEFVAGILSLLLQSQMFENDFNQGLKLQKIVTRLKKDYRFPEVQVRRICHFLEEKGLLIRQQNRPVRYTLADDLHS</sequence>